<proteinExistence type="predicted"/>
<reference evidence="1 2" key="1">
    <citation type="submission" date="2015-12" db="EMBL/GenBank/DDBJ databases">
        <title>Dictyostelia acquired genes for synthesis and detection of signals that induce cell-type specialization by lateral gene transfer from prokaryotes.</title>
        <authorList>
            <person name="Gloeckner G."/>
            <person name="Schaap P."/>
        </authorList>
    </citation>
    <scope>NUCLEOTIDE SEQUENCE [LARGE SCALE GENOMIC DNA]</scope>
    <source>
        <strain evidence="1 2">TK</strain>
    </source>
</reference>
<dbReference type="InParanoid" id="A0A152A5Z8"/>
<accession>A0A152A5Z8</accession>
<dbReference type="EMBL" id="LODT01000006">
    <property type="protein sequence ID" value="KYR01652.1"/>
    <property type="molecule type" value="Genomic_DNA"/>
</dbReference>
<keyword evidence="2" id="KW-1185">Reference proteome</keyword>
<name>A0A152A5Z8_TIELA</name>
<organism evidence="1 2">
    <name type="scientific">Tieghemostelium lacteum</name>
    <name type="common">Slime mold</name>
    <name type="synonym">Dictyostelium lacteum</name>
    <dbReference type="NCBI Taxonomy" id="361077"/>
    <lineage>
        <taxon>Eukaryota</taxon>
        <taxon>Amoebozoa</taxon>
        <taxon>Evosea</taxon>
        <taxon>Eumycetozoa</taxon>
        <taxon>Dictyostelia</taxon>
        <taxon>Dictyosteliales</taxon>
        <taxon>Raperosteliaceae</taxon>
        <taxon>Tieghemostelium</taxon>
    </lineage>
</organism>
<comment type="caution">
    <text evidence="1">The sequence shown here is derived from an EMBL/GenBank/DDBJ whole genome shotgun (WGS) entry which is preliminary data.</text>
</comment>
<dbReference type="AlphaFoldDB" id="A0A152A5Z8"/>
<evidence type="ECO:0000313" key="1">
    <source>
        <dbReference type="EMBL" id="KYR01652.1"/>
    </source>
</evidence>
<dbReference type="Proteomes" id="UP000076078">
    <property type="component" value="Unassembled WGS sequence"/>
</dbReference>
<protein>
    <submittedName>
        <fullName evidence="1">Uncharacterized protein</fullName>
    </submittedName>
</protein>
<sequence>MEAITSNIIGQRLRVLFPDINAYSIQIQDCSAIGQEGFFVVIASDNFPAGKAAQTMKDIQVRDPFFTNRLINLNVWNNTVYQNNKKSDEEIARIPGLSNY</sequence>
<evidence type="ECO:0000313" key="2">
    <source>
        <dbReference type="Proteomes" id="UP000076078"/>
    </source>
</evidence>
<gene>
    <name evidence="1" type="ORF">DLAC_01654</name>
</gene>